<protein>
    <submittedName>
        <fullName evidence="1">Uncharacterized protein</fullName>
    </submittedName>
</protein>
<sequence>MPVSQYGLYDVGASQILTDEGMTDTQPPQSTVVGNGYGFEVGNANASFFTERGLSAFSQRVALCENIRRGLR</sequence>
<accession>A0A843TQJ9</accession>
<organism evidence="1 2">
    <name type="scientific">Colocasia esculenta</name>
    <name type="common">Wild taro</name>
    <name type="synonym">Arum esculentum</name>
    <dbReference type="NCBI Taxonomy" id="4460"/>
    <lineage>
        <taxon>Eukaryota</taxon>
        <taxon>Viridiplantae</taxon>
        <taxon>Streptophyta</taxon>
        <taxon>Embryophyta</taxon>
        <taxon>Tracheophyta</taxon>
        <taxon>Spermatophyta</taxon>
        <taxon>Magnoliopsida</taxon>
        <taxon>Liliopsida</taxon>
        <taxon>Araceae</taxon>
        <taxon>Aroideae</taxon>
        <taxon>Colocasieae</taxon>
        <taxon>Colocasia</taxon>
    </lineage>
</organism>
<dbReference type="AlphaFoldDB" id="A0A843TQJ9"/>
<gene>
    <name evidence="1" type="ORF">Taro_004054</name>
</gene>
<keyword evidence="2" id="KW-1185">Reference proteome</keyword>
<evidence type="ECO:0000313" key="2">
    <source>
        <dbReference type="Proteomes" id="UP000652761"/>
    </source>
</evidence>
<proteinExistence type="predicted"/>
<feature type="non-terminal residue" evidence="1">
    <location>
        <position position="72"/>
    </location>
</feature>
<reference evidence="1" key="1">
    <citation type="submission" date="2017-07" db="EMBL/GenBank/DDBJ databases">
        <title>Taro Niue Genome Assembly and Annotation.</title>
        <authorList>
            <person name="Atibalentja N."/>
            <person name="Keating K."/>
            <person name="Fields C.J."/>
        </authorList>
    </citation>
    <scope>NUCLEOTIDE SEQUENCE</scope>
    <source>
        <strain evidence="1">Niue_2</strain>
        <tissue evidence="1">Leaf</tissue>
    </source>
</reference>
<evidence type="ECO:0000313" key="1">
    <source>
        <dbReference type="EMBL" id="MQL71734.1"/>
    </source>
</evidence>
<dbReference type="EMBL" id="NMUH01000107">
    <property type="protein sequence ID" value="MQL71734.1"/>
    <property type="molecule type" value="Genomic_DNA"/>
</dbReference>
<name>A0A843TQJ9_COLES</name>
<comment type="caution">
    <text evidence="1">The sequence shown here is derived from an EMBL/GenBank/DDBJ whole genome shotgun (WGS) entry which is preliminary data.</text>
</comment>
<dbReference type="Proteomes" id="UP000652761">
    <property type="component" value="Unassembled WGS sequence"/>
</dbReference>